<dbReference type="Gene3D" id="1.10.1130.10">
    <property type="entry name" value="Flavocytochrome C3, Chain A"/>
    <property type="match status" value="1"/>
</dbReference>
<name>A0A3B1BAR5_9ZZZZ</name>
<sequence>MDSIRLSKQHKGLIIVMILTTIGANMVFADGWDPNSKASNTDSIVNTRHNMTMSYLGSASVNMDSARNDYAEVCVYCHTPHGANSTIGAPLWNRTNPGTSYTVYNKPLTSGQKASAPGVNSLVCLSCHDGTIAIDSVINMPNRPGLKSYDPTQETAQNDAFLSSWPDNSPVLHARLSDCLLCHTSTNPFAPDFTAFLIGTDLTDDHPVGVSLPDTTIYDFNPTTGTSGNLSFYDTNANGRADSNELRFYNSGQGYEVECASCHNPHGTPINNASASGKHGGPLIPSFLRVNDQSTLCLTCHNK</sequence>
<gene>
    <name evidence="1" type="ORF">MNBD_GAMMA24-2563</name>
</gene>
<reference evidence="1" key="1">
    <citation type="submission" date="2018-06" db="EMBL/GenBank/DDBJ databases">
        <authorList>
            <person name="Zhirakovskaya E."/>
        </authorList>
    </citation>
    <scope>NUCLEOTIDE SEQUENCE</scope>
</reference>
<dbReference type="InterPro" id="IPR036280">
    <property type="entry name" value="Multihaem_cyt_sf"/>
</dbReference>
<dbReference type="SUPFAM" id="SSF48695">
    <property type="entry name" value="Multiheme cytochromes"/>
    <property type="match status" value="1"/>
</dbReference>
<proteinExistence type="predicted"/>
<dbReference type="EMBL" id="UOFZ01000103">
    <property type="protein sequence ID" value="VAX13162.1"/>
    <property type="molecule type" value="Genomic_DNA"/>
</dbReference>
<evidence type="ECO:0000313" key="1">
    <source>
        <dbReference type="EMBL" id="VAX13162.1"/>
    </source>
</evidence>
<dbReference type="AlphaFoldDB" id="A0A3B1BAR5"/>
<organism evidence="1">
    <name type="scientific">hydrothermal vent metagenome</name>
    <dbReference type="NCBI Taxonomy" id="652676"/>
    <lineage>
        <taxon>unclassified sequences</taxon>
        <taxon>metagenomes</taxon>
        <taxon>ecological metagenomes</taxon>
    </lineage>
</organism>
<accession>A0A3B1BAR5</accession>
<protein>
    <submittedName>
        <fullName evidence="1">Cytochrome c family protein</fullName>
    </submittedName>
</protein>